<dbReference type="PANTHER" id="PTHR45789">
    <property type="entry name" value="FI18025P1"/>
    <property type="match status" value="1"/>
</dbReference>
<reference evidence="6" key="1">
    <citation type="journal article" date="2020" name="Fungal Divers.">
        <title>Resolving the Mortierellaceae phylogeny through synthesis of multi-gene phylogenetics and phylogenomics.</title>
        <authorList>
            <person name="Vandepol N."/>
            <person name="Liber J."/>
            <person name="Desiro A."/>
            <person name="Na H."/>
            <person name="Kennedy M."/>
            <person name="Barry K."/>
            <person name="Grigoriev I.V."/>
            <person name="Miller A.N."/>
            <person name="O'Donnell K."/>
            <person name="Stajich J.E."/>
            <person name="Bonito G."/>
        </authorList>
    </citation>
    <scope>NUCLEOTIDE SEQUENCE</scope>
    <source>
        <strain evidence="6">NRRL 6426</strain>
    </source>
</reference>
<organism evidence="6 7">
    <name type="scientific">Linnemannia schmuckeri</name>
    <dbReference type="NCBI Taxonomy" id="64567"/>
    <lineage>
        <taxon>Eukaryota</taxon>
        <taxon>Fungi</taxon>
        <taxon>Fungi incertae sedis</taxon>
        <taxon>Mucoromycota</taxon>
        <taxon>Mortierellomycotina</taxon>
        <taxon>Mortierellomycetes</taxon>
        <taxon>Mortierellales</taxon>
        <taxon>Mortierellaceae</taxon>
        <taxon>Linnemannia</taxon>
    </lineage>
</organism>
<dbReference type="SUPFAM" id="SSF47095">
    <property type="entry name" value="HMG-box"/>
    <property type="match status" value="1"/>
</dbReference>
<name>A0A9P5VE15_9FUNG</name>
<protein>
    <recommendedName>
        <fullName evidence="5">HMG box domain-containing protein</fullName>
    </recommendedName>
</protein>
<evidence type="ECO:0000256" key="2">
    <source>
        <dbReference type="ARBA" id="ARBA00023242"/>
    </source>
</evidence>
<sequence length="631" mass="67780">MAHLAFQGMTLNTAKFNSSSLASAATNSTYSSLEIATLGSSASSLPLAPSPKLTHVYYPESTDPYLHSIKLETIEPPTYGSSHSPAIILDTSIKKVPRPPNSFIIYRREHSANYSKITAAELSKILGEQWAKEPPERKAYYAKLAKAAEKEHALKYPDYKFTPAKRGTGRRAKTIRAAVSAGMKATSDSPKPRTYKPSSLSTLAPVPPSPSPSPQSISSHPAMPSLHHSPGNGVSQQSAFPCTITITKNNPQASTHLARLDDIEDYRFHYSKSSQSGAQRSKPRHAVAHLRPRPSTSTVRDASYCHAAPEPFELDTFPSLNFGLPHLLPQSQGVTSSSSLSSPGLPASSLLFDPVVPTNWQWTPPTPATPSQFAMSAMTPSSFHGQSQSSPLPLSQEMAQQVNLPAFDYFALQDPGRPATFAMNWPHKSPLIVGTPLPISGDGATAAVSGDDDCAPASYQWGVEAAVPTFAWSNPEAIYGANLPTPVSPEFRASMNIPIPSAKQQHHRHHYHLQNYHSQMMPLNHAAAGFAASMMVDQNMSISPVLSSCSSSYSSLYSLNEQQTHLPQPFLFADLALDPIAVSKTATTTASGTSSITLLDLEQKNAKPTAATAVTASQIANPSPVTYKSFV</sequence>
<dbReference type="Pfam" id="PF00505">
    <property type="entry name" value="HMG_box"/>
    <property type="match status" value="1"/>
</dbReference>
<evidence type="ECO:0000313" key="7">
    <source>
        <dbReference type="Proteomes" id="UP000748756"/>
    </source>
</evidence>
<evidence type="ECO:0000256" key="4">
    <source>
        <dbReference type="SAM" id="MobiDB-lite"/>
    </source>
</evidence>
<evidence type="ECO:0000313" key="6">
    <source>
        <dbReference type="EMBL" id="KAF9154625.1"/>
    </source>
</evidence>
<dbReference type="Gene3D" id="1.10.30.10">
    <property type="entry name" value="High mobility group box domain"/>
    <property type="match status" value="1"/>
</dbReference>
<evidence type="ECO:0000256" key="1">
    <source>
        <dbReference type="ARBA" id="ARBA00023125"/>
    </source>
</evidence>
<gene>
    <name evidence="6" type="ORF">BG015_000391</name>
</gene>
<feature type="compositionally biased region" description="Basic residues" evidence="4">
    <location>
        <begin position="281"/>
        <end position="292"/>
    </location>
</feature>
<comment type="caution">
    <text evidence="6">The sequence shown here is derived from an EMBL/GenBank/DDBJ whole genome shotgun (WGS) entry which is preliminary data.</text>
</comment>
<dbReference type="InterPro" id="IPR036910">
    <property type="entry name" value="HMG_box_dom_sf"/>
</dbReference>
<dbReference type="GO" id="GO:0000981">
    <property type="term" value="F:DNA-binding transcription factor activity, RNA polymerase II-specific"/>
    <property type="evidence" value="ECO:0007669"/>
    <property type="project" value="TreeGrafter"/>
</dbReference>
<keyword evidence="2 3" id="KW-0539">Nucleus</keyword>
<dbReference type="OrthoDB" id="6247875at2759"/>
<dbReference type="AlphaFoldDB" id="A0A9P5VE15"/>
<dbReference type="EMBL" id="JAAAUQ010000106">
    <property type="protein sequence ID" value="KAF9154625.1"/>
    <property type="molecule type" value="Genomic_DNA"/>
</dbReference>
<evidence type="ECO:0000256" key="3">
    <source>
        <dbReference type="PROSITE-ProRule" id="PRU00267"/>
    </source>
</evidence>
<dbReference type="InterPro" id="IPR009071">
    <property type="entry name" value="HMG_box_dom"/>
</dbReference>
<feature type="DNA-binding region" description="HMG box" evidence="3">
    <location>
        <begin position="96"/>
        <end position="160"/>
    </location>
</feature>
<evidence type="ECO:0000259" key="5">
    <source>
        <dbReference type="PROSITE" id="PS50118"/>
    </source>
</evidence>
<feature type="domain" description="HMG box" evidence="5">
    <location>
        <begin position="96"/>
        <end position="160"/>
    </location>
</feature>
<keyword evidence="7" id="KW-1185">Reference proteome</keyword>
<proteinExistence type="predicted"/>
<dbReference type="GO" id="GO:0005634">
    <property type="term" value="C:nucleus"/>
    <property type="evidence" value="ECO:0007669"/>
    <property type="project" value="UniProtKB-UniRule"/>
</dbReference>
<feature type="region of interest" description="Disordered" evidence="4">
    <location>
        <begin position="271"/>
        <end position="300"/>
    </location>
</feature>
<keyword evidence="1 3" id="KW-0238">DNA-binding</keyword>
<accession>A0A9P5VE15</accession>
<dbReference type="CDD" id="cd01389">
    <property type="entry name" value="HMG-box_ROX1-like"/>
    <property type="match status" value="1"/>
</dbReference>
<dbReference type="PROSITE" id="PS50118">
    <property type="entry name" value="HMG_BOX_2"/>
    <property type="match status" value="1"/>
</dbReference>
<dbReference type="SMART" id="SM00398">
    <property type="entry name" value="HMG"/>
    <property type="match status" value="1"/>
</dbReference>
<dbReference type="InterPro" id="IPR051356">
    <property type="entry name" value="SOX/SOX-like_TF"/>
</dbReference>
<feature type="region of interest" description="Disordered" evidence="4">
    <location>
        <begin position="163"/>
        <end position="237"/>
    </location>
</feature>
<dbReference type="PANTHER" id="PTHR45789:SF2">
    <property type="entry name" value="FI18025P1"/>
    <property type="match status" value="1"/>
</dbReference>
<dbReference type="GO" id="GO:0000978">
    <property type="term" value="F:RNA polymerase II cis-regulatory region sequence-specific DNA binding"/>
    <property type="evidence" value="ECO:0007669"/>
    <property type="project" value="TreeGrafter"/>
</dbReference>
<dbReference type="Proteomes" id="UP000748756">
    <property type="component" value="Unassembled WGS sequence"/>
</dbReference>